<evidence type="ECO:0000256" key="1">
    <source>
        <dbReference type="SAM" id="Phobius"/>
    </source>
</evidence>
<dbReference type="AlphaFoldDB" id="A0A139R464"/>
<protein>
    <submittedName>
        <fullName evidence="3">Uncharacterized protein</fullName>
    </submittedName>
</protein>
<dbReference type="PATRIC" id="fig|315405.11.peg.253"/>
<dbReference type="RefSeq" id="WP_268732489.1">
    <property type="nucleotide sequence ID" value="NZ_KQ968744.1"/>
</dbReference>
<reference evidence="4 5" key="1">
    <citation type="submission" date="2016-01" db="EMBL/GenBank/DDBJ databases">
        <title>Highly variable Streptococcus oralis are common among viridans streptococci isolated from primates.</title>
        <authorList>
            <person name="Denapaite D."/>
            <person name="Rieger M."/>
            <person name="Koendgen S."/>
            <person name="Brueckner R."/>
            <person name="Ochigava I."/>
            <person name="Kappeler P."/>
            <person name="Maetz-Rensing K."/>
            <person name="Leendertz F."/>
            <person name="Hakenbeck R."/>
        </authorList>
    </citation>
    <scope>NUCLEOTIDE SEQUENCE [LARGE SCALE GENOMIC DNA]</scope>
    <source>
        <strain evidence="2 4">DD02</strain>
        <strain evidence="3 5">DD03</strain>
    </source>
</reference>
<keyword evidence="1" id="KW-0812">Transmembrane</keyword>
<evidence type="ECO:0000313" key="4">
    <source>
        <dbReference type="Proteomes" id="UP000070198"/>
    </source>
</evidence>
<gene>
    <name evidence="2" type="ORF">SGADD02_00228</name>
    <name evidence="3" type="ORF">SGADD03_00616</name>
</gene>
<keyword evidence="1" id="KW-0472">Membrane</keyword>
<dbReference type="EMBL" id="LQOF01000024">
    <property type="protein sequence ID" value="KXT73301.1"/>
    <property type="molecule type" value="Genomic_DNA"/>
</dbReference>
<feature type="transmembrane region" description="Helical" evidence="1">
    <location>
        <begin position="6"/>
        <end position="27"/>
    </location>
</feature>
<evidence type="ECO:0000313" key="5">
    <source>
        <dbReference type="Proteomes" id="UP000071927"/>
    </source>
</evidence>
<dbReference type="Proteomes" id="UP000071927">
    <property type="component" value="Unassembled WGS sequence"/>
</dbReference>
<comment type="caution">
    <text evidence="3">The sequence shown here is derived from an EMBL/GenBank/DDBJ whole genome shotgun (WGS) entry which is preliminary data.</text>
</comment>
<dbReference type="EMBL" id="LQXV01000140">
    <property type="protein sequence ID" value="KXU09629.1"/>
    <property type="molecule type" value="Genomic_DNA"/>
</dbReference>
<organism evidence="3 5">
    <name type="scientific">Streptococcus gallolyticus</name>
    <dbReference type="NCBI Taxonomy" id="315405"/>
    <lineage>
        <taxon>Bacteria</taxon>
        <taxon>Bacillati</taxon>
        <taxon>Bacillota</taxon>
        <taxon>Bacilli</taxon>
        <taxon>Lactobacillales</taxon>
        <taxon>Streptococcaceae</taxon>
        <taxon>Streptococcus</taxon>
    </lineage>
</organism>
<keyword evidence="1" id="KW-1133">Transmembrane helix</keyword>
<name>A0A139R464_9STRE</name>
<sequence>MIFFEILLFVIIRNIVNYVVIPLAQLFGTKWIEKHFDDNEK</sequence>
<evidence type="ECO:0000313" key="2">
    <source>
        <dbReference type="EMBL" id="KXT73301.1"/>
    </source>
</evidence>
<proteinExistence type="predicted"/>
<accession>A0A139R464</accession>
<dbReference type="Proteomes" id="UP000070198">
    <property type="component" value="Unassembled WGS sequence"/>
</dbReference>
<evidence type="ECO:0000313" key="3">
    <source>
        <dbReference type="EMBL" id="KXU09629.1"/>
    </source>
</evidence>